<name>A0AAE3T190_9BURK</name>
<dbReference type="AlphaFoldDB" id="A0AAE3T190"/>
<keyword evidence="2" id="KW-1185">Reference proteome</keyword>
<gene>
    <name evidence="1" type="ORF">PGB34_21870</name>
</gene>
<dbReference type="Proteomes" id="UP001212602">
    <property type="component" value="Unassembled WGS sequence"/>
</dbReference>
<comment type="caution">
    <text evidence="1">The sequence shown here is derived from an EMBL/GenBank/DDBJ whole genome shotgun (WGS) entry which is preliminary data.</text>
</comment>
<dbReference type="EMBL" id="JAQIPB010000013">
    <property type="protein sequence ID" value="MDA7419027.1"/>
    <property type="molecule type" value="Genomic_DNA"/>
</dbReference>
<protein>
    <recommendedName>
        <fullName evidence="3">DUF1127 domain-containing protein</fullName>
    </recommendedName>
</protein>
<evidence type="ECO:0008006" key="3">
    <source>
        <dbReference type="Google" id="ProtNLM"/>
    </source>
</evidence>
<evidence type="ECO:0000313" key="1">
    <source>
        <dbReference type="EMBL" id="MDA7419027.1"/>
    </source>
</evidence>
<reference evidence="1" key="1">
    <citation type="submission" date="2023-01" db="EMBL/GenBank/DDBJ databases">
        <title>Xenophilus mangrovi sp. nov., isolated from soil of Mangrove nature reserve.</title>
        <authorList>
            <person name="Xu S."/>
            <person name="Liu Z."/>
            <person name="Xu Y."/>
        </authorList>
    </citation>
    <scope>NUCLEOTIDE SEQUENCE</scope>
    <source>
        <strain evidence="1">YW8</strain>
    </source>
</reference>
<sequence length="64" mass="7203">MTAALLHHLAPAALPLQRLRHWWQRSTLARQRRAELRALQALGQHELNDLGVGHSELPGLGRRG</sequence>
<accession>A0AAE3T190</accession>
<evidence type="ECO:0000313" key="2">
    <source>
        <dbReference type="Proteomes" id="UP001212602"/>
    </source>
</evidence>
<organism evidence="1 2">
    <name type="scientific">Xenophilus arseniciresistens</name>
    <dbReference type="NCBI Taxonomy" id="1283306"/>
    <lineage>
        <taxon>Bacteria</taxon>
        <taxon>Pseudomonadati</taxon>
        <taxon>Pseudomonadota</taxon>
        <taxon>Betaproteobacteria</taxon>
        <taxon>Burkholderiales</taxon>
        <taxon>Comamonadaceae</taxon>
        <taxon>Xenophilus</taxon>
    </lineage>
</organism>
<proteinExistence type="predicted"/>
<dbReference type="RefSeq" id="WP_271430226.1">
    <property type="nucleotide sequence ID" value="NZ_JAQIPB010000013.1"/>
</dbReference>